<evidence type="ECO:0000313" key="2">
    <source>
        <dbReference type="Proteomes" id="UP001198163"/>
    </source>
</evidence>
<reference evidence="1" key="1">
    <citation type="submission" date="2021-08" db="EMBL/GenBank/DDBJ databases">
        <title>Comparative analyses of Brucepasteria parasyntrophica and Teretinema zuelzerae.</title>
        <authorList>
            <person name="Song Y."/>
            <person name="Brune A."/>
        </authorList>
    </citation>
    <scope>NUCLEOTIDE SEQUENCE</scope>
    <source>
        <strain evidence="1">DSM 1903</strain>
    </source>
</reference>
<dbReference type="RefSeq" id="WP_230758762.1">
    <property type="nucleotide sequence ID" value="NZ_JAINWA010000003.1"/>
</dbReference>
<protein>
    <submittedName>
        <fullName evidence="1">DUF1836 domain-containing protein</fullName>
    </submittedName>
</protein>
<organism evidence="1 2">
    <name type="scientific">Teretinema zuelzerae</name>
    <dbReference type="NCBI Taxonomy" id="156"/>
    <lineage>
        <taxon>Bacteria</taxon>
        <taxon>Pseudomonadati</taxon>
        <taxon>Spirochaetota</taxon>
        <taxon>Spirochaetia</taxon>
        <taxon>Spirochaetales</taxon>
        <taxon>Treponemataceae</taxon>
        <taxon>Teretinema</taxon>
    </lineage>
</organism>
<dbReference type="Pfam" id="PF08876">
    <property type="entry name" value="DUF1836"/>
    <property type="match status" value="1"/>
</dbReference>
<gene>
    <name evidence="1" type="ORF">K7J14_15940</name>
</gene>
<evidence type="ECO:0000313" key="1">
    <source>
        <dbReference type="EMBL" id="MCD1656186.1"/>
    </source>
</evidence>
<name>A0AAE3JK80_9SPIR</name>
<dbReference type="AlphaFoldDB" id="A0AAE3JK80"/>
<sequence>MKSDVADYLRRVESFLPDRSDSFPEMTLYMEQLLGWINGRSTPFEPIGASGDLLTSNMVNNYVKDKLIKPPINRRYGTHHLAALSIFRMLKQVLSVGDISAAIDSLDTVSESDVWYDSVVSGMMTQMIELCRTAASRCEGVDLDSAEERAKAALEFAGAARLFQSLAVLLIEGGA</sequence>
<proteinExistence type="predicted"/>
<comment type="caution">
    <text evidence="1">The sequence shown here is derived from an EMBL/GenBank/DDBJ whole genome shotgun (WGS) entry which is preliminary data.</text>
</comment>
<dbReference type="Proteomes" id="UP001198163">
    <property type="component" value="Unassembled WGS sequence"/>
</dbReference>
<accession>A0AAE3JK80</accession>
<dbReference type="EMBL" id="JAINWA010000003">
    <property type="protein sequence ID" value="MCD1656186.1"/>
    <property type="molecule type" value="Genomic_DNA"/>
</dbReference>
<keyword evidence="2" id="KW-1185">Reference proteome</keyword>
<dbReference type="InterPro" id="IPR014975">
    <property type="entry name" value="DUF1836"/>
</dbReference>